<feature type="compositionally biased region" description="Polar residues" evidence="4">
    <location>
        <begin position="469"/>
        <end position="480"/>
    </location>
</feature>
<feature type="region of interest" description="Disordered" evidence="4">
    <location>
        <begin position="467"/>
        <end position="498"/>
    </location>
</feature>
<keyword evidence="7" id="KW-1185">Reference proteome</keyword>
<dbReference type="GO" id="GO:0008017">
    <property type="term" value="F:microtubule binding"/>
    <property type="evidence" value="ECO:0007669"/>
    <property type="project" value="InterPro"/>
</dbReference>
<evidence type="ECO:0000256" key="4">
    <source>
        <dbReference type="SAM" id="MobiDB-lite"/>
    </source>
</evidence>
<evidence type="ECO:0000313" key="7">
    <source>
        <dbReference type="Proteomes" id="UP000314980"/>
    </source>
</evidence>
<dbReference type="GeneTree" id="ENSGT00940000153713"/>
<evidence type="ECO:0000256" key="2">
    <source>
        <dbReference type="ARBA" id="ARBA00023054"/>
    </source>
</evidence>
<keyword evidence="2 3" id="KW-0175">Coiled coil</keyword>
<comment type="similarity">
    <text evidence="1">Belongs to the JAKMIP family.</text>
</comment>
<name>A0A4W6EJJ0_LATCA</name>
<accession>A0A4W6EJJ0</accession>
<reference evidence="6" key="2">
    <citation type="submission" date="2025-08" db="UniProtKB">
        <authorList>
            <consortium name="Ensembl"/>
        </authorList>
    </citation>
    <scope>IDENTIFICATION</scope>
</reference>
<feature type="compositionally biased region" description="Basic and acidic residues" evidence="4">
    <location>
        <begin position="261"/>
        <end position="274"/>
    </location>
</feature>
<dbReference type="PANTHER" id="PTHR18935">
    <property type="entry name" value="GOLGIN SUBFAMILY A MEMBER 4-LIKE ISOFORM X1"/>
    <property type="match status" value="1"/>
</dbReference>
<feature type="compositionally biased region" description="Basic and acidic residues" evidence="4">
    <location>
        <begin position="371"/>
        <end position="380"/>
    </location>
</feature>
<dbReference type="GO" id="GO:0050811">
    <property type="term" value="F:GABA receptor binding"/>
    <property type="evidence" value="ECO:0007669"/>
    <property type="project" value="TreeGrafter"/>
</dbReference>
<dbReference type="InterPro" id="IPR031994">
    <property type="entry name" value="JAKMIP_C"/>
</dbReference>
<dbReference type="Ensembl" id="ENSLCAT00010040160.1">
    <property type="protein sequence ID" value="ENSLCAP00010039232.1"/>
    <property type="gene ID" value="ENSLCAG00010018343.1"/>
</dbReference>
<reference evidence="7" key="1">
    <citation type="submission" date="2015-09" db="EMBL/GenBank/DDBJ databases">
        <authorList>
            <person name="Sai Rama Sridatta P."/>
        </authorList>
    </citation>
    <scope>NUCLEOTIDE SEQUENCE [LARGE SCALE GENOMIC DNA]</scope>
</reference>
<feature type="domain" description="Janus kinase and microtubule-interacting protein C-terminal" evidence="5">
    <location>
        <begin position="433"/>
        <end position="623"/>
    </location>
</feature>
<evidence type="ECO:0000259" key="5">
    <source>
        <dbReference type="Pfam" id="PF16034"/>
    </source>
</evidence>
<dbReference type="InterPro" id="IPR024836">
    <property type="entry name" value="JAKMIP"/>
</dbReference>
<dbReference type="Proteomes" id="UP000314980">
    <property type="component" value="Unassembled WGS sequence"/>
</dbReference>
<feature type="region of interest" description="Disordered" evidence="4">
    <location>
        <begin position="628"/>
        <end position="647"/>
    </location>
</feature>
<proteinExistence type="inferred from homology"/>
<evidence type="ECO:0000256" key="3">
    <source>
        <dbReference type="SAM" id="Coils"/>
    </source>
</evidence>
<dbReference type="GO" id="GO:0019900">
    <property type="term" value="F:kinase binding"/>
    <property type="evidence" value="ECO:0007669"/>
    <property type="project" value="InterPro"/>
</dbReference>
<sequence length="647" mass="74846">MSSTTPTAAPPLKKGRKPEKSEVMADSVQATNEELRSKLMDTQIELQQERGKLCKLRERLQEQRQARELEQHKHAVALTDLRAKLHEEKLREIAAAREALARQHEVELARAIKIRDVEVQRLQGLVNALRDGAADKLKNALLGEAREEARRAFDGERLKLQQEIQEQKTARKQAEEALANALQADKAKAADLRTAYQQHQDEVHRIKRDCEKDIRRLMDELKAKDRVVCALERELGVQAGYAQKLQLQKEALDEQLGQVREAERHNHGSPKREVVPGLGDNTDLLNNQEAEERDTRRFQLKIAELHSVIRKLEDRNALLADERNELLKRVREAESQMKPMFEKNKRLSKKNDDLLQTLQRMEEKLKNLSRENAEMKEKASSSRPPSQQQSIQTQLKRPSSLTDLSHAHEEQEVEFLKLQVAEQRGIIDELTQERDRLVMSKKNRRKPLKLSKRHVVETYFGFDEESIDSETSSLTSYNTDLTDRTPATPEEDLEESVSREESELRFRQLTREYQALQRAYALLQEQTGGSLDAEREARTREQLQLELSSCQAKIVDLEKALAERGQDSKWVEEKQYLLRTNQELHEKMCALQQAESRLQAEVQDARDQNELLEFRVLELEVRDCTNVKLSPGGDNNNVSSRRKTYIQ</sequence>
<reference evidence="6" key="3">
    <citation type="submission" date="2025-09" db="UniProtKB">
        <authorList>
            <consortium name="Ensembl"/>
        </authorList>
    </citation>
    <scope>IDENTIFICATION</scope>
</reference>
<dbReference type="Pfam" id="PF16034">
    <property type="entry name" value="JAKMIP_CC3"/>
    <property type="match status" value="1"/>
</dbReference>
<organism evidence="6 7">
    <name type="scientific">Lates calcarifer</name>
    <name type="common">Barramundi</name>
    <name type="synonym">Holocentrus calcarifer</name>
    <dbReference type="NCBI Taxonomy" id="8187"/>
    <lineage>
        <taxon>Eukaryota</taxon>
        <taxon>Metazoa</taxon>
        <taxon>Chordata</taxon>
        <taxon>Craniata</taxon>
        <taxon>Vertebrata</taxon>
        <taxon>Euteleostomi</taxon>
        <taxon>Actinopterygii</taxon>
        <taxon>Neopterygii</taxon>
        <taxon>Teleostei</taxon>
        <taxon>Neoteleostei</taxon>
        <taxon>Acanthomorphata</taxon>
        <taxon>Carangaria</taxon>
        <taxon>Carangaria incertae sedis</taxon>
        <taxon>Centropomidae</taxon>
        <taxon>Lates</taxon>
    </lineage>
</organism>
<evidence type="ECO:0000313" key="6">
    <source>
        <dbReference type="Ensembl" id="ENSLCAP00010039232.1"/>
    </source>
</evidence>
<dbReference type="PANTHER" id="PTHR18935:SF6">
    <property type="entry name" value="JANUS KINASE AND MICROTUBULE-INTERACTING PROTEIN 1"/>
    <property type="match status" value="1"/>
</dbReference>
<feature type="region of interest" description="Disordered" evidence="4">
    <location>
        <begin position="261"/>
        <end position="284"/>
    </location>
</feature>
<feature type="region of interest" description="Disordered" evidence="4">
    <location>
        <begin position="1"/>
        <end position="29"/>
    </location>
</feature>
<gene>
    <name evidence="6" type="primary">JAKMIP1</name>
</gene>
<feature type="compositionally biased region" description="Low complexity" evidence="4">
    <location>
        <begin position="381"/>
        <end position="394"/>
    </location>
</feature>
<feature type="coiled-coil region" evidence="3">
    <location>
        <begin position="499"/>
        <end position="622"/>
    </location>
</feature>
<protein>
    <submittedName>
        <fullName evidence="6">Janus kinase and microtubule interacting protein 1</fullName>
    </submittedName>
</protein>
<feature type="region of interest" description="Disordered" evidence="4">
    <location>
        <begin position="371"/>
        <end position="402"/>
    </location>
</feature>
<dbReference type="AlphaFoldDB" id="A0A4W6EJJ0"/>
<evidence type="ECO:0000256" key="1">
    <source>
        <dbReference type="ARBA" id="ARBA00005239"/>
    </source>
</evidence>